<comment type="caution">
    <text evidence="3">The sequence shown here is derived from an EMBL/GenBank/DDBJ whole genome shotgun (WGS) entry which is preliminary data.</text>
</comment>
<keyword evidence="4" id="KW-1185">Reference proteome</keyword>
<keyword evidence="2" id="KW-1133">Transmembrane helix</keyword>
<keyword evidence="2" id="KW-0472">Membrane</keyword>
<gene>
    <name evidence="3" type="ORF">GCM10023082_05820</name>
</gene>
<dbReference type="Proteomes" id="UP001499884">
    <property type="component" value="Unassembled WGS sequence"/>
</dbReference>
<feature type="region of interest" description="Disordered" evidence="1">
    <location>
        <begin position="93"/>
        <end position="118"/>
    </location>
</feature>
<proteinExistence type="predicted"/>
<keyword evidence="2" id="KW-0812">Transmembrane</keyword>
<protein>
    <recommendedName>
        <fullName evidence="5">LPXTG cell wall anchor domain-containing protein</fullName>
    </recommendedName>
</protein>
<sequence>MRTASHRALARPRRVLGHLLTATLAALGALTTALGAALSAIGLCCGAPALTAAAAGGATTGTATTGPATWPLWTAGAVLLTAAALWHRRHRTTTCRIRHQPSASSERPRPSGPTGRHG</sequence>
<evidence type="ECO:0000256" key="2">
    <source>
        <dbReference type="SAM" id="Phobius"/>
    </source>
</evidence>
<name>A0ABP7DY82_9ACTN</name>
<evidence type="ECO:0000313" key="4">
    <source>
        <dbReference type="Proteomes" id="UP001499884"/>
    </source>
</evidence>
<feature type="transmembrane region" description="Helical" evidence="2">
    <location>
        <begin position="70"/>
        <end position="87"/>
    </location>
</feature>
<evidence type="ECO:0000256" key="1">
    <source>
        <dbReference type="SAM" id="MobiDB-lite"/>
    </source>
</evidence>
<organism evidence="3 4">
    <name type="scientific">Streptomyces tremellae</name>
    <dbReference type="NCBI Taxonomy" id="1124239"/>
    <lineage>
        <taxon>Bacteria</taxon>
        <taxon>Bacillati</taxon>
        <taxon>Actinomycetota</taxon>
        <taxon>Actinomycetes</taxon>
        <taxon>Kitasatosporales</taxon>
        <taxon>Streptomycetaceae</taxon>
        <taxon>Streptomyces</taxon>
    </lineage>
</organism>
<evidence type="ECO:0000313" key="3">
    <source>
        <dbReference type="EMBL" id="GAA3710782.1"/>
    </source>
</evidence>
<accession>A0ABP7DY82</accession>
<dbReference type="RefSeq" id="WP_267300053.1">
    <property type="nucleotide sequence ID" value="NZ_BAABEP010000002.1"/>
</dbReference>
<dbReference type="EMBL" id="BAABEP010000002">
    <property type="protein sequence ID" value="GAA3710782.1"/>
    <property type="molecule type" value="Genomic_DNA"/>
</dbReference>
<evidence type="ECO:0008006" key="5">
    <source>
        <dbReference type="Google" id="ProtNLM"/>
    </source>
</evidence>
<reference evidence="4" key="1">
    <citation type="journal article" date="2019" name="Int. J. Syst. Evol. Microbiol.">
        <title>The Global Catalogue of Microorganisms (GCM) 10K type strain sequencing project: providing services to taxonomists for standard genome sequencing and annotation.</title>
        <authorList>
            <consortium name="The Broad Institute Genomics Platform"/>
            <consortium name="The Broad Institute Genome Sequencing Center for Infectious Disease"/>
            <person name="Wu L."/>
            <person name="Ma J."/>
        </authorList>
    </citation>
    <scope>NUCLEOTIDE SEQUENCE [LARGE SCALE GENOMIC DNA]</scope>
    <source>
        <strain evidence="4">JCM 30846</strain>
    </source>
</reference>